<accession>A0A0D3I6D3</accession>
<evidence type="ECO:0000256" key="1">
    <source>
        <dbReference type="SAM" id="MobiDB-lite"/>
    </source>
</evidence>
<dbReference type="HOGENOM" id="CLU_355069_0_0_1"/>
<dbReference type="Proteomes" id="UP000013827">
    <property type="component" value="Unassembled WGS sequence"/>
</dbReference>
<dbReference type="AlphaFoldDB" id="A0A0D3I6D3"/>
<dbReference type="SUPFAM" id="SSF53474">
    <property type="entry name" value="alpha/beta-Hydrolases"/>
    <property type="match status" value="1"/>
</dbReference>
<protein>
    <recommendedName>
        <fullName evidence="5">Peptidase S9 prolyl oligopeptidase catalytic domain-containing protein</fullName>
    </recommendedName>
</protein>
<dbReference type="EnsemblProtists" id="EOD06818">
    <property type="protein sequence ID" value="EOD06818"/>
    <property type="gene ID" value="EMIHUDRAFT_218935"/>
</dbReference>
<dbReference type="RefSeq" id="XP_005759247.1">
    <property type="nucleotide sequence ID" value="XM_005759190.1"/>
</dbReference>
<dbReference type="KEGG" id="ehx:EMIHUDRAFT_218935"/>
<feature type="compositionally biased region" description="Basic and acidic residues" evidence="1">
    <location>
        <begin position="416"/>
        <end position="428"/>
    </location>
</feature>
<evidence type="ECO:0000256" key="2">
    <source>
        <dbReference type="SAM" id="SignalP"/>
    </source>
</evidence>
<reference evidence="4" key="1">
    <citation type="journal article" date="2013" name="Nature">
        <title>Pan genome of the phytoplankton Emiliania underpins its global distribution.</title>
        <authorList>
            <person name="Read B.A."/>
            <person name="Kegel J."/>
            <person name="Klute M.J."/>
            <person name="Kuo A."/>
            <person name="Lefebvre S.C."/>
            <person name="Maumus F."/>
            <person name="Mayer C."/>
            <person name="Miller J."/>
            <person name="Monier A."/>
            <person name="Salamov A."/>
            <person name="Young J."/>
            <person name="Aguilar M."/>
            <person name="Claverie J.M."/>
            <person name="Frickenhaus S."/>
            <person name="Gonzalez K."/>
            <person name="Herman E.K."/>
            <person name="Lin Y.C."/>
            <person name="Napier J."/>
            <person name="Ogata H."/>
            <person name="Sarno A.F."/>
            <person name="Shmutz J."/>
            <person name="Schroeder D."/>
            <person name="de Vargas C."/>
            <person name="Verret F."/>
            <person name="von Dassow P."/>
            <person name="Valentin K."/>
            <person name="Van de Peer Y."/>
            <person name="Wheeler G."/>
            <person name="Dacks J.B."/>
            <person name="Delwiche C.F."/>
            <person name="Dyhrman S.T."/>
            <person name="Glockner G."/>
            <person name="John U."/>
            <person name="Richards T."/>
            <person name="Worden A.Z."/>
            <person name="Zhang X."/>
            <person name="Grigoriev I.V."/>
            <person name="Allen A.E."/>
            <person name="Bidle K."/>
            <person name="Borodovsky M."/>
            <person name="Bowler C."/>
            <person name="Brownlee C."/>
            <person name="Cock J.M."/>
            <person name="Elias M."/>
            <person name="Gladyshev V.N."/>
            <person name="Groth M."/>
            <person name="Guda C."/>
            <person name="Hadaegh A."/>
            <person name="Iglesias-Rodriguez M.D."/>
            <person name="Jenkins J."/>
            <person name="Jones B.M."/>
            <person name="Lawson T."/>
            <person name="Leese F."/>
            <person name="Lindquist E."/>
            <person name="Lobanov A."/>
            <person name="Lomsadze A."/>
            <person name="Malik S.B."/>
            <person name="Marsh M.E."/>
            <person name="Mackinder L."/>
            <person name="Mock T."/>
            <person name="Mueller-Roeber B."/>
            <person name="Pagarete A."/>
            <person name="Parker M."/>
            <person name="Probert I."/>
            <person name="Quesneville H."/>
            <person name="Raines C."/>
            <person name="Rensing S.A."/>
            <person name="Riano-Pachon D.M."/>
            <person name="Richier S."/>
            <person name="Rokitta S."/>
            <person name="Shiraiwa Y."/>
            <person name="Soanes D.M."/>
            <person name="van der Giezen M."/>
            <person name="Wahlund T.M."/>
            <person name="Williams B."/>
            <person name="Wilson W."/>
            <person name="Wolfe G."/>
            <person name="Wurch L.L."/>
        </authorList>
    </citation>
    <scope>NUCLEOTIDE SEQUENCE</scope>
</reference>
<dbReference type="GeneID" id="17252934"/>
<keyword evidence="2" id="KW-0732">Signal</keyword>
<dbReference type="PaxDb" id="2903-EOD06818"/>
<feature type="region of interest" description="Disordered" evidence="1">
    <location>
        <begin position="405"/>
        <end position="463"/>
    </location>
</feature>
<feature type="chain" id="PRO_5044195504" description="Peptidase S9 prolyl oligopeptidase catalytic domain-containing protein" evidence="2">
    <location>
        <begin position="18"/>
        <end position="791"/>
    </location>
</feature>
<proteinExistence type="predicted"/>
<evidence type="ECO:0000313" key="3">
    <source>
        <dbReference type="EnsemblProtists" id="EOD06818"/>
    </source>
</evidence>
<organism evidence="3 4">
    <name type="scientific">Emiliania huxleyi (strain CCMP1516)</name>
    <dbReference type="NCBI Taxonomy" id="280463"/>
    <lineage>
        <taxon>Eukaryota</taxon>
        <taxon>Haptista</taxon>
        <taxon>Haptophyta</taxon>
        <taxon>Prymnesiophyceae</taxon>
        <taxon>Isochrysidales</taxon>
        <taxon>Noelaerhabdaceae</taxon>
        <taxon>Emiliania</taxon>
    </lineage>
</organism>
<dbReference type="Gene3D" id="3.40.50.1820">
    <property type="entry name" value="alpha/beta hydrolase"/>
    <property type="match status" value="1"/>
</dbReference>
<evidence type="ECO:0008006" key="5">
    <source>
        <dbReference type="Google" id="ProtNLM"/>
    </source>
</evidence>
<feature type="compositionally biased region" description="Low complexity" evidence="1">
    <location>
        <begin position="452"/>
        <end position="463"/>
    </location>
</feature>
<reference evidence="3" key="2">
    <citation type="submission" date="2024-10" db="UniProtKB">
        <authorList>
            <consortium name="EnsemblProtists"/>
        </authorList>
    </citation>
    <scope>IDENTIFICATION</scope>
</reference>
<dbReference type="InterPro" id="IPR029058">
    <property type="entry name" value="AB_hydrolase_fold"/>
</dbReference>
<sequence length="791" mass="83427">MVALLLLLPSMELGASAGPRLRCQSIGPGFTEVIVGATDREMPISIKSELSQTALILGGELLPKGPAVPDVIDMDYVGGTTSRDRHLLKKEPRNSYSINMLKLEFVPAAGDKLMLKLSAPPPLADKQASLADNTTVIDSGGGKAEACGAKNALVKDVPAKSGAEASDESILKKDLAAAEAPAAGTVDSDKAKATSLLGAKACGVKNDVEDISVAKSGTEDVLKKEPAAEKAPDAGAVDSDKAKAMFAAHAPSAVFWSKFTRPTGPNGAVEGALKKDIPAAESGAEASVDETGAIKNAALKPATKVATALKPAAVCGEPLPSIKEFPEPAQAASALLLRRGDAGWNVSTKEFPEEKPAPAASAAFCAGEPDWIVSNSRNKTERKGEVKSTKVSNKYDLLEDVETNVKAEIDEDEDEKAGKEKGAEKDSSFESVSPESVGGNGKAPRGSTTDSGATVNPKTTTTATPKGSVSAFGWLSWPKLCWHNVLCTVFICLIASGGAFAYFSHDSDSLLPSIVVPDATALPTETERGPLFAPFNPAPGPVVPDVVEDPNWLPSTSTLVALNGNKQVEVKCRLVHMPKLISPSLPDPLHIYRSSRICYPNNGKKNPLHIFAHGNFGGGPMGSAYHGIQHDIASRGFVVSMYLSCAIDQLSCDNGNGSFLEILKSVSFLETHSGWWDDRIDFSAGYSASGHSTGGRAVLMLAALVDNPTKYLATTKYASMITKEQRKSIQKFQAIVGDHPDPVYLPSKNPDLENFVVDKTPTMIVTGFPSRDLEIEIVAMERKLVIASETE</sequence>
<evidence type="ECO:0000313" key="4">
    <source>
        <dbReference type="Proteomes" id="UP000013827"/>
    </source>
</evidence>
<feature type="signal peptide" evidence="2">
    <location>
        <begin position="1"/>
        <end position="17"/>
    </location>
</feature>
<name>A0A0D3I6D3_EMIH1</name>
<keyword evidence="4" id="KW-1185">Reference proteome</keyword>